<keyword evidence="3" id="KW-1185">Reference proteome</keyword>
<feature type="signal peptide" evidence="1">
    <location>
        <begin position="1"/>
        <end position="20"/>
    </location>
</feature>
<evidence type="ECO:0000313" key="3">
    <source>
        <dbReference type="Proteomes" id="UP000694546"/>
    </source>
</evidence>
<name>A0A8C5D894_GADMO</name>
<reference evidence="2" key="1">
    <citation type="submission" date="2025-08" db="UniProtKB">
        <authorList>
            <consortium name="Ensembl"/>
        </authorList>
    </citation>
    <scope>IDENTIFICATION</scope>
</reference>
<dbReference type="Ensembl" id="ENSGMOT00000031128.1">
    <property type="protein sequence ID" value="ENSGMOP00000068952.1"/>
    <property type="gene ID" value="ENSGMOG00000032468.1"/>
</dbReference>
<evidence type="ECO:0000313" key="2">
    <source>
        <dbReference type="Ensembl" id="ENSGMOP00000068952.1"/>
    </source>
</evidence>
<protein>
    <submittedName>
        <fullName evidence="2">Uncharacterized protein</fullName>
    </submittedName>
</protein>
<organism evidence="2 3">
    <name type="scientific">Gadus morhua</name>
    <name type="common">Atlantic cod</name>
    <dbReference type="NCBI Taxonomy" id="8049"/>
    <lineage>
        <taxon>Eukaryota</taxon>
        <taxon>Metazoa</taxon>
        <taxon>Chordata</taxon>
        <taxon>Craniata</taxon>
        <taxon>Vertebrata</taxon>
        <taxon>Euteleostomi</taxon>
        <taxon>Actinopterygii</taxon>
        <taxon>Neopterygii</taxon>
        <taxon>Teleostei</taxon>
        <taxon>Neoteleostei</taxon>
        <taxon>Acanthomorphata</taxon>
        <taxon>Zeiogadaria</taxon>
        <taxon>Gadariae</taxon>
        <taxon>Gadiformes</taxon>
        <taxon>Gadoidei</taxon>
        <taxon>Gadidae</taxon>
        <taxon>Gadus</taxon>
    </lineage>
</organism>
<proteinExistence type="predicted"/>
<dbReference type="AlphaFoldDB" id="A0A8C5D894"/>
<dbReference type="GeneTree" id="ENSGT00980000198647"/>
<dbReference type="Proteomes" id="UP000694546">
    <property type="component" value="Chromosome 11"/>
</dbReference>
<accession>A0A8C5D894</accession>
<sequence length="211" mass="23506">VSPLSVILLLLSFLTVQCGGCDDFDMVTVKNLQSTIEAKPTEFVSITFLCSVFPAAVFLLNSWTGLLPNLWDEHVNYLLISELKRSLDAIIQKNKHAETEISSFPSILSSPEQLLNFTSELFSCWIKVGCSESIKTCVPPTLAPILAERVEHPPLRARLLTTKAVSLEEEGPWEKMLDISQQPSNSSPLLSQTLAFVWSPFIFGLLWGWLP</sequence>
<evidence type="ECO:0000256" key="1">
    <source>
        <dbReference type="SAM" id="SignalP"/>
    </source>
</evidence>
<feature type="chain" id="PRO_5034460522" evidence="1">
    <location>
        <begin position="21"/>
        <end position="211"/>
    </location>
</feature>
<keyword evidence="1" id="KW-0732">Signal</keyword>
<dbReference type="OMA" id="RLYWWLL"/>
<reference evidence="2" key="2">
    <citation type="submission" date="2025-09" db="UniProtKB">
        <authorList>
            <consortium name="Ensembl"/>
        </authorList>
    </citation>
    <scope>IDENTIFICATION</scope>
</reference>